<organism evidence="2 3">
    <name type="scientific">Aliiroseovarius crassostreae</name>
    <dbReference type="NCBI Taxonomy" id="154981"/>
    <lineage>
        <taxon>Bacteria</taxon>
        <taxon>Pseudomonadati</taxon>
        <taxon>Pseudomonadota</taxon>
        <taxon>Alphaproteobacteria</taxon>
        <taxon>Rhodobacterales</taxon>
        <taxon>Paracoccaceae</taxon>
        <taxon>Aliiroseovarius</taxon>
    </lineage>
</organism>
<feature type="transmembrane region" description="Helical" evidence="1">
    <location>
        <begin position="42"/>
        <end position="62"/>
    </location>
</feature>
<reference evidence="2 3" key="1">
    <citation type="submission" date="2015-09" db="EMBL/GenBank/DDBJ databases">
        <title>Draft genome sequence of Aliiroseovarius crassostreae CV919-312TSm, the causative agent of Roseovarius Oyster Disease (formerly Juvenile Oyster Disease).</title>
        <authorList>
            <person name="Kessner L."/>
            <person name="Spinard E."/>
            <person name="Nelson D."/>
        </authorList>
    </citation>
    <scope>NUCLEOTIDE SEQUENCE [LARGE SCALE GENOMIC DNA]</scope>
    <source>
        <strain evidence="2 3">CV919-312</strain>
    </source>
</reference>
<protein>
    <recommendedName>
        <fullName evidence="4">DUF423 domain-containing protein</fullName>
    </recommendedName>
</protein>
<keyword evidence="1" id="KW-0812">Transmembrane</keyword>
<name>A0A0N8IBT4_9RHOB</name>
<evidence type="ECO:0000313" key="2">
    <source>
        <dbReference type="EMBL" id="KPN63995.1"/>
    </source>
</evidence>
<dbReference type="Proteomes" id="UP000050471">
    <property type="component" value="Unassembled WGS sequence"/>
</dbReference>
<dbReference type="EMBL" id="LKBA01000004">
    <property type="protein sequence ID" value="KPN63995.1"/>
    <property type="molecule type" value="Genomic_DNA"/>
</dbReference>
<feature type="transmembrane region" description="Helical" evidence="1">
    <location>
        <begin position="69"/>
        <end position="89"/>
    </location>
</feature>
<evidence type="ECO:0000313" key="3">
    <source>
        <dbReference type="Proteomes" id="UP000050471"/>
    </source>
</evidence>
<dbReference type="AlphaFoldDB" id="A0A0N8IBT4"/>
<dbReference type="OrthoDB" id="8421716at2"/>
<dbReference type="RefSeq" id="WP_055187810.1">
    <property type="nucleotide sequence ID" value="NZ_LKBA01000004.1"/>
</dbReference>
<feature type="transmembrane region" description="Helical" evidence="1">
    <location>
        <begin position="95"/>
        <end position="115"/>
    </location>
</feature>
<keyword evidence="1" id="KW-0472">Membrane</keyword>
<proteinExistence type="predicted"/>
<keyword evidence="1" id="KW-1133">Transmembrane helix</keyword>
<gene>
    <name evidence="2" type="ORF">AKJ29_15100</name>
</gene>
<accession>A0A0N8IBT4</accession>
<comment type="caution">
    <text evidence="2">The sequence shown here is derived from an EMBL/GenBank/DDBJ whole genome shotgun (WGS) entry which is preliminary data.</text>
</comment>
<dbReference type="STRING" id="154981.AKJ29_15100"/>
<sequence length="119" mass="12849">MILAAVLMGLTTGVHVLAGGPDIHLPIQSSNLPADLRAISAVLWHAVTVNLTLFTLSLAWMVRHENRGLGVLLVGVLLGYAGLFLYYGATILGTLWVMPQWVIFLLIPAVMLFGMRGRA</sequence>
<evidence type="ECO:0000256" key="1">
    <source>
        <dbReference type="SAM" id="Phobius"/>
    </source>
</evidence>
<evidence type="ECO:0008006" key="4">
    <source>
        <dbReference type="Google" id="ProtNLM"/>
    </source>
</evidence>
<keyword evidence="3" id="KW-1185">Reference proteome</keyword>